<dbReference type="PANTHER" id="PTHR13064:SF1">
    <property type="entry name" value="PROTON-TRANSPORTING V-TYPE ATPASE COMPLEX ASSEMBLY REGULATOR TMEM9"/>
    <property type="match status" value="1"/>
</dbReference>
<proteinExistence type="inferred from homology"/>
<keyword evidence="3 7" id="KW-0812">Transmembrane</keyword>
<gene>
    <name evidence="7" type="ORF">mRhiFer1_017271</name>
</gene>
<evidence type="ECO:0000256" key="4">
    <source>
        <dbReference type="ARBA" id="ARBA00022989"/>
    </source>
</evidence>
<evidence type="ECO:0000313" key="8">
    <source>
        <dbReference type="Proteomes" id="UP000585614"/>
    </source>
</evidence>
<evidence type="ECO:0000256" key="5">
    <source>
        <dbReference type="ARBA" id="ARBA00023136"/>
    </source>
</evidence>
<dbReference type="GO" id="GO:0005765">
    <property type="term" value="C:lysosomal membrane"/>
    <property type="evidence" value="ECO:0007669"/>
    <property type="project" value="InterPro"/>
</dbReference>
<comment type="similarity">
    <text evidence="2">Belongs to the TMEM9 family.</text>
</comment>
<protein>
    <submittedName>
        <fullName evidence="7">Transmembrane protein 9</fullName>
    </submittedName>
</protein>
<evidence type="ECO:0000256" key="3">
    <source>
        <dbReference type="ARBA" id="ARBA00022692"/>
    </source>
</evidence>
<feature type="region of interest" description="Disordered" evidence="6">
    <location>
        <begin position="25"/>
        <end position="48"/>
    </location>
</feature>
<dbReference type="AlphaFoldDB" id="A0A7J7RFT8"/>
<evidence type="ECO:0000313" key="7">
    <source>
        <dbReference type="EMBL" id="KAF6274835.1"/>
    </source>
</evidence>
<organism evidence="7 8">
    <name type="scientific">Rhinolophus ferrumequinum</name>
    <name type="common">Greater horseshoe bat</name>
    <dbReference type="NCBI Taxonomy" id="59479"/>
    <lineage>
        <taxon>Eukaryota</taxon>
        <taxon>Metazoa</taxon>
        <taxon>Chordata</taxon>
        <taxon>Craniata</taxon>
        <taxon>Vertebrata</taxon>
        <taxon>Euteleostomi</taxon>
        <taxon>Mammalia</taxon>
        <taxon>Eutheria</taxon>
        <taxon>Laurasiatheria</taxon>
        <taxon>Chiroptera</taxon>
        <taxon>Yinpterochiroptera</taxon>
        <taxon>Rhinolophoidea</taxon>
        <taxon>Rhinolophidae</taxon>
        <taxon>Rhinolophinae</taxon>
        <taxon>Rhinolophus</taxon>
    </lineage>
</organism>
<reference evidence="7 8" key="1">
    <citation type="journal article" date="2020" name="Nature">
        <title>Six reference-quality genomes reveal evolution of bat adaptations.</title>
        <authorList>
            <person name="Jebb D."/>
            <person name="Huang Z."/>
            <person name="Pippel M."/>
            <person name="Hughes G.M."/>
            <person name="Lavrichenko K."/>
            <person name="Devanna P."/>
            <person name="Winkler S."/>
            <person name="Jermiin L.S."/>
            <person name="Skirmuntt E.C."/>
            <person name="Katzourakis A."/>
            <person name="Burkitt-Gray L."/>
            <person name="Ray D.A."/>
            <person name="Sullivan K.A.M."/>
            <person name="Roscito J.G."/>
            <person name="Kirilenko B.M."/>
            <person name="Davalos L.M."/>
            <person name="Corthals A.P."/>
            <person name="Power M.L."/>
            <person name="Jones G."/>
            <person name="Ransome R.D."/>
            <person name="Dechmann D.K.N."/>
            <person name="Locatelli A.G."/>
            <person name="Puechmaille S.J."/>
            <person name="Fedrigo O."/>
            <person name="Jarvis E.D."/>
            <person name="Hiller M."/>
            <person name="Vernes S.C."/>
            <person name="Myers E.W."/>
            <person name="Teeling E.C."/>
        </authorList>
    </citation>
    <scope>NUCLEOTIDE SEQUENCE [LARGE SCALE GENOMIC DNA]</scope>
    <source>
        <strain evidence="7">MRhiFer1</strain>
        <tissue evidence="7">Lung</tissue>
    </source>
</reference>
<evidence type="ECO:0000256" key="1">
    <source>
        <dbReference type="ARBA" id="ARBA00004370"/>
    </source>
</evidence>
<dbReference type="PANTHER" id="PTHR13064">
    <property type="entry name" value="TRANSMEMBRANE PROTEIN 9 FAMILY MEMBER"/>
    <property type="match status" value="1"/>
</dbReference>
<accession>A0A7J7RFT8</accession>
<dbReference type="Proteomes" id="UP000585614">
    <property type="component" value="Unassembled WGS sequence"/>
</dbReference>
<feature type="region of interest" description="Disordered" evidence="6">
    <location>
        <begin position="188"/>
        <end position="280"/>
    </location>
</feature>
<feature type="compositionally biased region" description="Low complexity" evidence="6">
    <location>
        <begin position="238"/>
        <end position="251"/>
    </location>
</feature>
<comment type="caution">
    <text evidence="7">The sequence shown here is derived from an EMBL/GenBank/DDBJ whole genome shotgun (WGS) entry which is preliminary data.</text>
</comment>
<dbReference type="EMBL" id="JACAGC010000027">
    <property type="protein sequence ID" value="KAF6274835.1"/>
    <property type="molecule type" value="Genomic_DNA"/>
</dbReference>
<dbReference type="InterPro" id="IPR008853">
    <property type="entry name" value="TMEM9/TMEM9B"/>
</dbReference>
<name>A0A7J7RFT8_RHIFE</name>
<keyword evidence="4" id="KW-1133">Transmembrane helix</keyword>
<evidence type="ECO:0000256" key="2">
    <source>
        <dbReference type="ARBA" id="ARBA00007264"/>
    </source>
</evidence>
<sequence>MGSGLPDSASPPSWGLRWRRAGVGGPVLGSGAPGRPVSSGRPRRLGGGIEVLGGGVRRPWGRHPIPRSGRGPRPWSLRVPFAGVRPLVPRLTSMKLLCVVAVVACLLAPPAQANKSSEDIRCKCICPPYRNISGHIYNQNVSQKDCTCLHVVEPMPVPSRDVEAYCLLCHHCHLPVGGGGPAAVHGFPDAGGPADPEARRVHRAAAQRAGERGRSLRGSCHGLPRGTPRQHSPGARGGRPAALEAAGAGAAQDRLRPAQDAQLGGRAAGAGRARGRGRPQCHPCVCPVKARASLLLLSVERVSTDLVGKTAGSWPLAASSAHWG</sequence>
<keyword evidence="5" id="KW-0472">Membrane</keyword>
<comment type="subcellular location">
    <subcellularLocation>
        <location evidence="1">Membrane</location>
    </subcellularLocation>
</comment>
<evidence type="ECO:0000256" key="6">
    <source>
        <dbReference type="SAM" id="MobiDB-lite"/>
    </source>
</evidence>